<feature type="domain" description="RNase H type-1" evidence="1">
    <location>
        <begin position="5"/>
        <end position="89"/>
    </location>
</feature>
<keyword evidence="3" id="KW-1185">Reference proteome</keyword>
<dbReference type="PANTHER" id="PTHR47074:SF11">
    <property type="entry name" value="REVERSE TRANSCRIPTASE-LIKE PROTEIN"/>
    <property type="match status" value="1"/>
</dbReference>
<dbReference type="InterPro" id="IPR002156">
    <property type="entry name" value="RNaseH_domain"/>
</dbReference>
<dbReference type="SUPFAM" id="SSF53098">
    <property type="entry name" value="Ribonuclease H-like"/>
    <property type="match status" value="1"/>
</dbReference>
<comment type="caution">
    <text evidence="2">The sequence shown here is derived from an EMBL/GenBank/DDBJ whole genome shotgun (WGS) entry which is preliminary data.</text>
</comment>
<accession>A0A2P6QW12</accession>
<dbReference type="GO" id="GO:0003676">
    <property type="term" value="F:nucleic acid binding"/>
    <property type="evidence" value="ECO:0007669"/>
    <property type="project" value="InterPro"/>
</dbReference>
<dbReference type="InterPro" id="IPR044730">
    <property type="entry name" value="RNase_H-like_dom_plant"/>
</dbReference>
<gene>
    <name evidence="2" type="ORF">RchiOBHm_Chr4g0413301</name>
</gene>
<dbReference type="InterPro" id="IPR052929">
    <property type="entry name" value="RNase_H-like_EbsB-rel"/>
</dbReference>
<dbReference type="Gene3D" id="3.30.420.10">
    <property type="entry name" value="Ribonuclease H-like superfamily/Ribonuclease H"/>
    <property type="match status" value="1"/>
</dbReference>
<dbReference type="CDD" id="cd06222">
    <property type="entry name" value="RNase_H_like"/>
    <property type="match status" value="1"/>
</dbReference>
<dbReference type="OMA" id="QAMNITR"/>
<dbReference type="Pfam" id="PF13456">
    <property type="entry name" value="RVT_3"/>
    <property type="match status" value="1"/>
</dbReference>
<evidence type="ECO:0000259" key="1">
    <source>
        <dbReference type="Pfam" id="PF13456"/>
    </source>
</evidence>
<dbReference type="PANTHER" id="PTHR47074">
    <property type="entry name" value="BNAC02G40300D PROTEIN"/>
    <property type="match status" value="1"/>
</dbReference>
<dbReference type="AlphaFoldDB" id="A0A2P6QW12"/>
<evidence type="ECO:0000313" key="3">
    <source>
        <dbReference type="Proteomes" id="UP000238479"/>
    </source>
</evidence>
<protein>
    <submittedName>
        <fullName evidence="2">Putative ribonuclease H-like domain-containing protein</fullName>
    </submittedName>
</protein>
<evidence type="ECO:0000313" key="2">
    <source>
        <dbReference type="EMBL" id="PRQ38383.1"/>
    </source>
</evidence>
<dbReference type="InterPro" id="IPR012337">
    <property type="entry name" value="RNaseH-like_sf"/>
</dbReference>
<dbReference type="InterPro" id="IPR036397">
    <property type="entry name" value="RNaseH_sf"/>
</dbReference>
<proteinExistence type="predicted"/>
<reference evidence="2 3" key="1">
    <citation type="journal article" date="2018" name="Nat. Genet.">
        <title>The Rosa genome provides new insights in the design of modern roses.</title>
        <authorList>
            <person name="Bendahmane M."/>
        </authorList>
    </citation>
    <scope>NUCLEOTIDE SEQUENCE [LARGE SCALE GENOMIC DNA]</scope>
    <source>
        <strain evidence="3">cv. Old Blush</strain>
    </source>
</reference>
<dbReference type="EMBL" id="PDCK01000042">
    <property type="protein sequence ID" value="PRQ38383.1"/>
    <property type="molecule type" value="Genomic_DNA"/>
</dbReference>
<sequence>MDFVSSPLHAELLALKNGLELLQAMNITRATIESDCLVAVQAINSLTPDLSPLGALIVDVQELLAASLDIKLSHVPRQANTVAHRLASYSFECNVHLEWFSIAPEFILDALLYDFNRI</sequence>
<name>A0A2P6QW12_ROSCH</name>
<dbReference type="Proteomes" id="UP000238479">
    <property type="component" value="Chromosome 4"/>
</dbReference>
<dbReference type="Gramene" id="PRQ38383">
    <property type="protein sequence ID" value="PRQ38383"/>
    <property type="gene ID" value="RchiOBHm_Chr4g0413301"/>
</dbReference>
<dbReference type="GO" id="GO:0004523">
    <property type="term" value="F:RNA-DNA hybrid ribonuclease activity"/>
    <property type="evidence" value="ECO:0007669"/>
    <property type="project" value="InterPro"/>
</dbReference>
<organism evidence="2 3">
    <name type="scientific">Rosa chinensis</name>
    <name type="common">China rose</name>
    <dbReference type="NCBI Taxonomy" id="74649"/>
    <lineage>
        <taxon>Eukaryota</taxon>
        <taxon>Viridiplantae</taxon>
        <taxon>Streptophyta</taxon>
        <taxon>Embryophyta</taxon>
        <taxon>Tracheophyta</taxon>
        <taxon>Spermatophyta</taxon>
        <taxon>Magnoliopsida</taxon>
        <taxon>eudicotyledons</taxon>
        <taxon>Gunneridae</taxon>
        <taxon>Pentapetalae</taxon>
        <taxon>rosids</taxon>
        <taxon>fabids</taxon>
        <taxon>Rosales</taxon>
        <taxon>Rosaceae</taxon>
        <taxon>Rosoideae</taxon>
        <taxon>Rosoideae incertae sedis</taxon>
        <taxon>Rosa</taxon>
    </lineage>
</organism>